<reference evidence="2" key="1">
    <citation type="journal article" date="2014" name="Int. J. Syst. Evol. Microbiol.">
        <title>Complete genome sequence of Corynebacterium casei LMG S-19264T (=DSM 44701T), isolated from a smear-ripened cheese.</title>
        <authorList>
            <consortium name="US DOE Joint Genome Institute (JGI-PGF)"/>
            <person name="Walter F."/>
            <person name="Albersmeier A."/>
            <person name="Kalinowski J."/>
            <person name="Ruckert C."/>
        </authorList>
    </citation>
    <scope>NUCLEOTIDE SEQUENCE</scope>
    <source>
        <strain evidence="2">JCM 4518</strain>
    </source>
</reference>
<evidence type="ECO:0000313" key="3">
    <source>
        <dbReference type="Proteomes" id="UP000644020"/>
    </source>
</evidence>
<evidence type="ECO:0000256" key="1">
    <source>
        <dbReference type="SAM" id="MobiDB-lite"/>
    </source>
</evidence>
<keyword evidence="3" id="KW-1185">Reference proteome</keyword>
<sequence length="122" mass="12572">MRGCGLPERCRAVREFAPGRVHALPAVGEAPWFDRPGPCGTVRTRFRTAKNNADGGRPAAPRPSATVARIAGAGADPRQDAERGVDGEQRGAPACAEIRTDGNGPSAKASRRRCRGGAAGAG</sequence>
<feature type="region of interest" description="Disordered" evidence="1">
    <location>
        <begin position="69"/>
        <end position="122"/>
    </location>
</feature>
<reference evidence="2" key="2">
    <citation type="submission" date="2020-09" db="EMBL/GenBank/DDBJ databases">
        <authorList>
            <person name="Sun Q."/>
            <person name="Ohkuma M."/>
        </authorList>
    </citation>
    <scope>NUCLEOTIDE SEQUENCE</scope>
    <source>
        <strain evidence="2">JCM 4518</strain>
    </source>
</reference>
<evidence type="ECO:0000313" key="2">
    <source>
        <dbReference type="EMBL" id="GHB07229.1"/>
    </source>
</evidence>
<dbReference type="Proteomes" id="UP000644020">
    <property type="component" value="Unassembled WGS sequence"/>
</dbReference>
<accession>A0A918TAA2</accession>
<proteinExistence type="predicted"/>
<name>A0A918TAA2_9ACTN</name>
<dbReference type="EMBL" id="BMUL01000022">
    <property type="protein sequence ID" value="GHB07229.1"/>
    <property type="molecule type" value="Genomic_DNA"/>
</dbReference>
<gene>
    <name evidence="2" type="ORF">GCM10010305_57930</name>
</gene>
<dbReference type="AlphaFoldDB" id="A0A918TAA2"/>
<organism evidence="2 3">
    <name type="scientific">Streptomyces termitum</name>
    <dbReference type="NCBI Taxonomy" id="67368"/>
    <lineage>
        <taxon>Bacteria</taxon>
        <taxon>Bacillati</taxon>
        <taxon>Actinomycetota</taxon>
        <taxon>Actinomycetes</taxon>
        <taxon>Kitasatosporales</taxon>
        <taxon>Streptomycetaceae</taxon>
        <taxon>Streptomyces</taxon>
    </lineage>
</organism>
<feature type="compositionally biased region" description="Basic and acidic residues" evidence="1">
    <location>
        <begin position="77"/>
        <end position="89"/>
    </location>
</feature>
<comment type="caution">
    <text evidence="2">The sequence shown here is derived from an EMBL/GenBank/DDBJ whole genome shotgun (WGS) entry which is preliminary data.</text>
</comment>
<protein>
    <submittedName>
        <fullName evidence="2">Uncharacterized protein</fullName>
    </submittedName>
</protein>